<evidence type="ECO:0000256" key="10">
    <source>
        <dbReference type="ARBA" id="ARBA00041495"/>
    </source>
</evidence>
<proteinExistence type="inferred from homology"/>
<dbReference type="GO" id="GO:0009277">
    <property type="term" value="C:fungal-type cell wall"/>
    <property type="evidence" value="ECO:0007669"/>
    <property type="project" value="TreeGrafter"/>
</dbReference>
<evidence type="ECO:0000256" key="7">
    <source>
        <dbReference type="ARBA" id="ARBA00023295"/>
    </source>
</evidence>
<feature type="compositionally biased region" description="Polar residues" evidence="13">
    <location>
        <begin position="295"/>
        <end position="304"/>
    </location>
</feature>
<dbReference type="OrthoDB" id="4082933at2759"/>
<gene>
    <name evidence="15" type="ORF">MAC_00550</name>
</gene>
<evidence type="ECO:0000256" key="14">
    <source>
        <dbReference type="SAM" id="SignalP"/>
    </source>
</evidence>
<dbReference type="Gene3D" id="3.20.20.80">
    <property type="entry name" value="Glycosidases"/>
    <property type="match status" value="1"/>
</dbReference>
<dbReference type="EMBL" id="GL698471">
    <property type="protein sequence ID" value="EFY93312.1"/>
    <property type="molecule type" value="Genomic_DNA"/>
</dbReference>
<evidence type="ECO:0000256" key="13">
    <source>
        <dbReference type="SAM" id="MobiDB-lite"/>
    </source>
</evidence>
<evidence type="ECO:0000256" key="5">
    <source>
        <dbReference type="ARBA" id="ARBA00022729"/>
    </source>
</evidence>
<evidence type="ECO:0000256" key="11">
    <source>
        <dbReference type="ARBA" id="ARBA00041516"/>
    </source>
</evidence>
<comment type="function">
    <text evidence="8">Beta-glucosidases are one of a number of cellulolytic enzymes involved in the degradation of cellulosic biomass. Catalyzes the last step releasing glucose from the inhibitory cellobiose.</text>
</comment>
<feature type="signal peptide" evidence="14">
    <location>
        <begin position="1"/>
        <end position="19"/>
    </location>
</feature>
<feature type="compositionally biased region" description="Pro residues" evidence="13">
    <location>
        <begin position="81"/>
        <end position="97"/>
    </location>
</feature>
<dbReference type="AlphaFoldDB" id="E9DSF2"/>
<feature type="compositionally biased region" description="Low complexity" evidence="13">
    <location>
        <begin position="245"/>
        <end position="264"/>
    </location>
</feature>
<evidence type="ECO:0000256" key="3">
    <source>
        <dbReference type="ARBA" id="ARBA00022512"/>
    </source>
</evidence>
<dbReference type="GeneID" id="19244861"/>
<dbReference type="RefSeq" id="XP_007806890.1">
    <property type="nucleotide sequence ID" value="XM_007808699.1"/>
</dbReference>
<feature type="compositionally biased region" description="Polar residues" evidence="13">
    <location>
        <begin position="311"/>
        <end position="338"/>
    </location>
</feature>
<evidence type="ECO:0000256" key="9">
    <source>
        <dbReference type="ARBA" id="ARBA00039284"/>
    </source>
</evidence>
<keyword evidence="16" id="KW-1185">Reference proteome</keyword>
<dbReference type="PANTHER" id="PTHR16631">
    <property type="entry name" value="GLUCAN 1,3-BETA-GLUCOSIDASE"/>
    <property type="match status" value="1"/>
</dbReference>
<dbReference type="InParanoid" id="E9DSF2"/>
<evidence type="ECO:0000313" key="15">
    <source>
        <dbReference type="EMBL" id="EFY93312.1"/>
    </source>
</evidence>
<evidence type="ECO:0000256" key="8">
    <source>
        <dbReference type="ARBA" id="ARBA00024983"/>
    </source>
</evidence>
<accession>E9DSF2</accession>
<dbReference type="eggNOG" id="ENOG502QS0R">
    <property type="taxonomic scope" value="Eukaryota"/>
</dbReference>
<comment type="similarity">
    <text evidence="2">Belongs to the glycosyl hydrolase 17 family.</text>
</comment>
<dbReference type="PANTHER" id="PTHR16631:SF24">
    <property type="entry name" value="FAMILY 17 GLUCOSIDASE SCW11-RELATED"/>
    <property type="match status" value="1"/>
</dbReference>
<evidence type="ECO:0000256" key="1">
    <source>
        <dbReference type="ARBA" id="ARBA00004191"/>
    </source>
</evidence>
<dbReference type="STRING" id="655827.E9DSF2"/>
<keyword evidence="5 14" id="KW-0732">Signal</keyword>
<dbReference type="KEGG" id="maw:19244861"/>
<dbReference type="SUPFAM" id="SSF51445">
    <property type="entry name" value="(Trans)glycosidases"/>
    <property type="match status" value="1"/>
</dbReference>
<feature type="region of interest" description="Disordered" evidence="13">
    <location>
        <begin position="72"/>
        <end position="99"/>
    </location>
</feature>
<keyword evidence="6" id="KW-0378">Hydrolase</keyword>
<dbReference type="HOGENOM" id="CLU_027285_2_0_1"/>
<dbReference type="GO" id="GO:0042973">
    <property type="term" value="F:glucan endo-1,3-beta-D-glucosidase activity"/>
    <property type="evidence" value="ECO:0007669"/>
    <property type="project" value="TreeGrafter"/>
</dbReference>
<evidence type="ECO:0000256" key="12">
    <source>
        <dbReference type="ARBA" id="ARBA00042762"/>
    </source>
</evidence>
<keyword evidence="3" id="KW-0134">Cell wall</keyword>
<feature type="chain" id="PRO_5003235122" description="Probable beta-glucosidase btgE" evidence="14">
    <location>
        <begin position="20"/>
        <end position="606"/>
    </location>
</feature>
<dbReference type="GO" id="GO:0005576">
    <property type="term" value="C:extracellular region"/>
    <property type="evidence" value="ECO:0007669"/>
    <property type="project" value="TreeGrafter"/>
</dbReference>
<comment type="subcellular location">
    <subcellularLocation>
        <location evidence="1">Secreted</location>
        <location evidence="1">Cell wall</location>
    </subcellularLocation>
</comment>
<keyword evidence="7" id="KW-0326">Glycosidase</keyword>
<dbReference type="OMA" id="VVCPYAT"/>
<dbReference type="InterPro" id="IPR017853">
    <property type="entry name" value="GH"/>
</dbReference>
<evidence type="ECO:0000256" key="2">
    <source>
        <dbReference type="ARBA" id="ARBA00008773"/>
    </source>
</evidence>
<feature type="region of interest" description="Disordered" evidence="13">
    <location>
        <begin position="242"/>
        <end position="338"/>
    </location>
</feature>
<dbReference type="Proteomes" id="UP000002499">
    <property type="component" value="Unassembled WGS sequence"/>
</dbReference>
<reference evidence="15 16" key="1">
    <citation type="journal article" date="2011" name="PLoS Genet.">
        <title>Genome sequencing and comparative transcriptomics of the model entomopathogenic fungi Metarhizium anisopliae and M. acridum.</title>
        <authorList>
            <person name="Gao Q."/>
            <person name="Jin K."/>
            <person name="Ying S.H."/>
            <person name="Zhang Y."/>
            <person name="Xiao G."/>
            <person name="Shang Y."/>
            <person name="Duan Z."/>
            <person name="Hu X."/>
            <person name="Xie X.Q."/>
            <person name="Zhou G."/>
            <person name="Peng G."/>
            <person name="Luo Z."/>
            <person name="Huang W."/>
            <person name="Wang B."/>
            <person name="Fang W."/>
            <person name="Wang S."/>
            <person name="Zhong Y."/>
            <person name="Ma L.J."/>
            <person name="St Leger R.J."/>
            <person name="Zhao G.P."/>
            <person name="Pei Y."/>
            <person name="Feng M.G."/>
            <person name="Xia Y."/>
            <person name="Wang C."/>
        </authorList>
    </citation>
    <scope>NUCLEOTIDE SEQUENCE [LARGE SCALE GENOMIC DNA]</scope>
    <source>
        <strain evidence="15 16">CQMa 102</strain>
    </source>
</reference>
<evidence type="ECO:0000313" key="16">
    <source>
        <dbReference type="Proteomes" id="UP000002499"/>
    </source>
</evidence>
<sequence length="606" mass="63303">MKGEFVAAALAALASGVSAAHHRHAHEHLFKKGLNDTAAVCTPGCTTIWKTITGEPTLVPSTKTQTQILTVTPSPETSTQAPPPPPPTTQAPPPPPATTEIVVVPTPVVRTCPTPGTYTFPATTVTIQKTTTVCDATSTKVPSGTHTIGGVTTVVVTATTVTCPVATIHTSGSVTTSTIVQTTYVCPSAGTYTIAPITTTVSEATVIVYPTPATYKPGTYTAPQQVVTVTKTGYVTICPLTSQGLSTSTSAPTSTSTPAPALTSVKTQAPSPPLVKTTEAPKKSQTPPPPPPPVTTSEAPKKSQTPPPSLPVTTSEAPKSSQAPPPSNNGGDLISNNDHLGMTYTPYVGSTGQCKTAEQVDSDISAIKQAGFSVVRVYSTDCNTLENVGNACSKHGVKMIVGVFVKSSGCSINTPDIKEQVDKLVAWGKWDLVVLLVVGNEAIMNNYCSPQELKQLITDVKGKCSSKFSGKVTISETLNIWQREDVSSMMCPCVDIMGANIHPYFNDAVAPSEAGQFVQGQINLLKNICNKDVITLEVGWPSSGSNNGLAVVGFDAQSIAVKSIREQCGNKVIFFSLENDLWKQKGSCGCEDSWGLGAAFNIKVSS</sequence>
<protein>
    <recommendedName>
        <fullName evidence="9">Probable beta-glucosidase btgE</fullName>
    </recommendedName>
    <alternativeName>
        <fullName evidence="10">Beta-D-glucoside glucohydrolase btgE</fullName>
    </alternativeName>
    <alternativeName>
        <fullName evidence="12">Cellobiase btgE</fullName>
    </alternativeName>
    <alternativeName>
        <fullName evidence="11">Gentiobiase btgE</fullName>
    </alternativeName>
</protein>
<organism evidence="16">
    <name type="scientific">Metarhizium acridum (strain CQMa 102)</name>
    <dbReference type="NCBI Taxonomy" id="655827"/>
    <lineage>
        <taxon>Eukaryota</taxon>
        <taxon>Fungi</taxon>
        <taxon>Dikarya</taxon>
        <taxon>Ascomycota</taxon>
        <taxon>Pezizomycotina</taxon>
        <taxon>Sordariomycetes</taxon>
        <taxon>Hypocreomycetidae</taxon>
        <taxon>Hypocreales</taxon>
        <taxon>Clavicipitaceae</taxon>
        <taxon>Metarhizium</taxon>
    </lineage>
</organism>
<evidence type="ECO:0000256" key="6">
    <source>
        <dbReference type="ARBA" id="ARBA00022801"/>
    </source>
</evidence>
<dbReference type="GO" id="GO:0009986">
    <property type="term" value="C:cell surface"/>
    <property type="evidence" value="ECO:0007669"/>
    <property type="project" value="TreeGrafter"/>
</dbReference>
<keyword evidence="4" id="KW-0964">Secreted</keyword>
<evidence type="ECO:0000256" key="4">
    <source>
        <dbReference type="ARBA" id="ARBA00022525"/>
    </source>
</evidence>
<dbReference type="GO" id="GO:0071555">
    <property type="term" value="P:cell wall organization"/>
    <property type="evidence" value="ECO:0007669"/>
    <property type="project" value="TreeGrafter"/>
</dbReference>
<name>E9DSF2_METAQ</name>
<dbReference type="InterPro" id="IPR050732">
    <property type="entry name" value="Beta-glucan_modifiers"/>
</dbReference>